<dbReference type="Proteomes" id="UP000467637">
    <property type="component" value="Unassembled WGS sequence"/>
</dbReference>
<keyword evidence="1" id="KW-0812">Transmembrane</keyword>
<comment type="caution">
    <text evidence="2">The sequence shown here is derived from an EMBL/GenBank/DDBJ whole genome shotgun (WGS) entry which is preliminary data.</text>
</comment>
<protein>
    <submittedName>
        <fullName evidence="2">Uncharacterized protein</fullName>
    </submittedName>
</protein>
<organism evidence="2 3">
    <name type="scientific">Paenibacillus anseongense</name>
    <dbReference type="NCBI Taxonomy" id="2682845"/>
    <lineage>
        <taxon>Bacteria</taxon>
        <taxon>Bacillati</taxon>
        <taxon>Bacillota</taxon>
        <taxon>Bacilli</taxon>
        <taxon>Bacillales</taxon>
        <taxon>Paenibacillaceae</taxon>
        <taxon>Paenibacillus</taxon>
    </lineage>
</organism>
<gene>
    <name evidence="2" type="ORF">GON05_01415</name>
</gene>
<dbReference type="RefSeq" id="WP_157317475.1">
    <property type="nucleotide sequence ID" value="NZ_WSEM01000003.1"/>
</dbReference>
<evidence type="ECO:0000256" key="1">
    <source>
        <dbReference type="SAM" id="Phobius"/>
    </source>
</evidence>
<feature type="transmembrane region" description="Helical" evidence="1">
    <location>
        <begin position="12"/>
        <end position="34"/>
    </location>
</feature>
<dbReference type="EMBL" id="WSEM01000003">
    <property type="protein sequence ID" value="MVQ33298.1"/>
    <property type="molecule type" value="Genomic_DNA"/>
</dbReference>
<keyword evidence="1" id="KW-0472">Membrane</keyword>
<evidence type="ECO:0000313" key="2">
    <source>
        <dbReference type="EMBL" id="MVQ33298.1"/>
    </source>
</evidence>
<sequence>MFRLQQWVPHKLKYRLFFAFLLLIVIPFTFLQIYNYNKMENTIITRLHKQNQTQVNLLKSNLEDIRFAMLQRYLELEKDEELTHLLTLADLNPERDEKIMERIAASSSKLVPQNEFVSYTLQDWKGESFKFPLSNL</sequence>
<proteinExistence type="predicted"/>
<reference evidence="2 3" key="1">
    <citation type="submission" date="2019-12" db="EMBL/GenBank/DDBJ databases">
        <authorList>
            <person name="Huq M.A."/>
        </authorList>
    </citation>
    <scope>NUCLEOTIDE SEQUENCE [LARGE SCALE GENOMIC DNA]</scope>
    <source>
        <strain evidence="2 3">MAH-34</strain>
    </source>
</reference>
<name>A0ABW9U313_9BACL</name>
<accession>A0ABW9U313</accession>
<keyword evidence="3" id="KW-1185">Reference proteome</keyword>
<evidence type="ECO:0000313" key="3">
    <source>
        <dbReference type="Proteomes" id="UP000467637"/>
    </source>
</evidence>
<keyword evidence="1" id="KW-1133">Transmembrane helix</keyword>